<evidence type="ECO:0000256" key="3">
    <source>
        <dbReference type="ARBA" id="ARBA00023002"/>
    </source>
</evidence>
<dbReference type="PANTHER" id="PTHR42659">
    <property type="entry name" value="XANTHINE DEHYDROGENASE SUBUNIT C-RELATED"/>
    <property type="match status" value="1"/>
</dbReference>
<dbReference type="PANTHER" id="PTHR42659:SF2">
    <property type="entry name" value="XANTHINE DEHYDROGENASE SUBUNIT C-RELATED"/>
    <property type="match status" value="1"/>
</dbReference>
<evidence type="ECO:0000256" key="4">
    <source>
        <dbReference type="SAM" id="MobiDB-lite"/>
    </source>
</evidence>
<evidence type="ECO:0000313" key="7">
    <source>
        <dbReference type="Proteomes" id="UP001174909"/>
    </source>
</evidence>
<evidence type="ECO:0000256" key="2">
    <source>
        <dbReference type="ARBA" id="ARBA00022827"/>
    </source>
</evidence>
<dbReference type="InterPro" id="IPR005107">
    <property type="entry name" value="CO_DH_flav_C"/>
</dbReference>
<dbReference type="Gene3D" id="3.30.465.10">
    <property type="match status" value="1"/>
</dbReference>
<feature type="region of interest" description="Disordered" evidence="4">
    <location>
        <begin position="1"/>
        <end position="25"/>
    </location>
</feature>
<dbReference type="GO" id="GO:0071949">
    <property type="term" value="F:FAD binding"/>
    <property type="evidence" value="ECO:0007669"/>
    <property type="project" value="InterPro"/>
</dbReference>
<evidence type="ECO:0000256" key="1">
    <source>
        <dbReference type="ARBA" id="ARBA00022630"/>
    </source>
</evidence>
<comment type="caution">
    <text evidence="6">The sequence shown here is derived from an EMBL/GenBank/DDBJ whole genome shotgun (WGS) entry which is preliminary data.</text>
</comment>
<proteinExistence type="predicted"/>
<keyword evidence="7" id="KW-1185">Reference proteome</keyword>
<sequence>MGFDLLEPSEPPGPTPLARNRTRPVNGQRRCGCEALIEGPGWTDRPGWQTPMLTAMRYASPTTVAEAVDLLGSEPDARVYAGATDLIPQIRAGRPEPSAIIDLKRIERLCAISRNGSSFTVGAATPTADICAHDGLAAAFPGLVEASGLIGSDQIQSRSSWGGNLANASPAADTPPSLIVNDARAVIAGPDGERTVPAAEVATGPGATSLGPGELIVEFELDEPPARTADAYLRLIPRTEMDIAVVGAAARVTLDEGGRVSAAAVALGAVAPTVVRVPDAEAALDWQRALR</sequence>
<dbReference type="InterPro" id="IPR036318">
    <property type="entry name" value="FAD-bd_PCMH-like_sf"/>
</dbReference>
<dbReference type="InterPro" id="IPR051312">
    <property type="entry name" value="Diverse_Substr_Oxidored"/>
</dbReference>
<dbReference type="SUPFAM" id="SSF56176">
    <property type="entry name" value="FAD-binding/transporter-associated domain-like"/>
    <property type="match status" value="1"/>
</dbReference>
<dbReference type="Pfam" id="PF00941">
    <property type="entry name" value="FAD_binding_5"/>
    <property type="match status" value="1"/>
</dbReference>
<evidence type="ECO:0000313" key="6">
    <source>
        <dbReference type="EMBL" id="CAI8042272.1"/>
    </source>
</evidence>
<gene>
    <name evidence="6" type="ORF">GBAR_LOCUS23486</name>
</gene>
<dbReference type="Proteomes" id="UP001174909">
    <property type="component" value="Unassembled WGS sequence"/>
</dbReference>
<keyword evidence="2" id="KW-0274">FAD</keyword>
<organism evidence="6 7">
    <name type="scientific">Geodia barretti</name>
    <name type="common">Barrett's horny sponge</name>
    <dbReference type="NCBI Taxonomy" id="519541"/>
    <lineage>
        <taxon>Eukaryota</taxon>
        <taxon>Metazoa</taxon>
        <taxon>Porifera</taxon>
        <taxon>Demospongiae</taxon>
        <taxon>Heteroscleromorpha</taxon>
        <taxon>Tetractinellida</taxon>
        <taxon>Astrophorina</taxon>
        <taxon>Geodiidae</taxon>
        <taxon>Geodia</taxon>
    </lineage>
</organism>
<dbReference type="InterPro" id="IPR016167">
    <property type="entry name" value="FAD-bd_PCMH_sub1"/>
</dbReference>
<name>A0AA35T6R2_GEOBA</name>
<dbReference type="GO" id="GO:0016491">
    <property type="term" value="F:oxidoreductase activity"/>
    <property type="evidence" value="ECO:0007669"/>
    <property type="project" value="UniProtKB-KW"/>
</dbReference>
<protein>
    <submittedName>
        <fullName evidence="6">Xanthine dehydrogenase FAD-binding subunit</fullName>
    </submittedName>
</protein>
<dbReference type="InterPro" id="IPR036683">
    <property type="entry name" value="CO_DH_flav_C_dom_sf"/>
</dbReference>
<keyword evidence="1" id="KW-0285">Flavoprotein</keyword>
<dbReference type="Pfam" id="PF03450">
    <property type="entry name" value="CO_deh_flav_C"/>
    <property type="match status" value="1"/>
</dbReference>
<accession>A0AA35T6R2</accession>
<keyword evidence="3" id="KW-0560">Oxidoreductase</keyword>
<dbReference type="Gene3D" id="3.30.43.10">
    <property type="entry name" value="Uridine Diphospho-n-acetylenolpyruvylglucosamine Reductase, domain 2"/>
    <property type="match status" value="1"/>
</dbReference>
<dbReference type="PROSITE" id="PS51387">
    <property type="entry name" value="FAD_PCMH"/>
    <property type="match status" value="1"/>
</dbReference>
<dbReference type="SUPFAM" id="SSF55447">
    <property type="entry name" value="CO dehydrogenase flavoprotein C-terminal domain-like"/>
    <property type="match status" value="1"/>
</dbReference>
<evidence type="ECO:0000259" key="5">
    <source>
        <dbReference type="PROSITE" id="PS51387"/>
    </source>
</evidence>
<reference evidence="6" key="1">
    <citation type="submission" date="2023-03" db="EMBL/GenBank/DDBJ databases">
        <authorList>
            <person name="Steffen K."/>
            <person name="Cardenas P."/>
        </authorList>
    </citation>
    <scope>NUCLEOTIDE SEQUENCE</scope>
</reference>
<dbReference type="Gene3D" id="3.30.390.50">
    <property type="entry name" value="CO dehydrogenase flavoprotein, C-terminal domain"/>
    <property type="match status" value="1"/>
</dbReference>
<feature type="domain" description="FAD-binding PCMH-type" evidence="5">
    <location>
        <begin position="51"/>
        <end position="226"/>
    </location>
</feature>
<dbReference type="InterPro" id="IPR002346">
    <property type="entry name" value="Mopterin_DH_FAD-bd"/>
</dbReference>
<dbReference type="InterPro" id="IPR016169">
    <property type="entry name" value="FAD-bd_PCMH_sub2"/>
</dbReference>
<dbReference type="EMBL" id="CASHTH010003250">
    <property type="protein sequence ID" value="CAI8042272.1"/>
    <property type="molecule type" value="Genomic_DNA"/>
</dbReference>
<dbReference type="AlphaFoldDB" id="A0AA35T6R2"/>
<dbReference type="InterPro" id="IPR016166">
    <property type="entry name" value="FAD-bd_PCMH"/>
</dbReference>